<accession>A0A167E3R5</accession>
<evidence type="ECO:0000313" key="13">
    <source>
        <dbReference type="Proteomes" id="UP000189580"/>
    </source>
</evidence>
<keyword evidence="4" id="KW-0812">Transmembrane</keyword>
<proteinExistence type="inferred from homology"/>
<keyword evidence="10" id="KW-0472">Membrane</keyword>
<dbReference type="KEGG" id="slb:AWJ20_1901"/>
<dbReference type="CDD" id="cd22884">
    <property type="entry name" value="TOM22"/>
    <property type="match status" value="1"/>
</dbReference>
<dbReference type="AlphaFoldDB" id="A0A167E3R5"/>
<evidence type="ECO:0000256" key="9">
    <source>
        <dbReference type="ARBA" id="ARBA00023128"/>
    </source>
</evidence>
<dbReference type="GO" id="GO:0006886">
    <property type="term" value="P:intracellular protein transport"/>
    <property type="evidence" value="ECO:0007669"/>
    <property type="project" value="InterPro"/>
</dbReference>
<reference evidence="12 13" key="1">
    <citation type="submission" date="2016-02" db="EMBL/GenBank/DDBJ databases">
        <title>Complete genome sequence and transcriptome regulation of the pentose utilising yeast Sugiyamaella lignohabitans.</title>
        <authorList>
            <person name="Bellasio M."/>
            <person name="Peymann A."/>
            <person name="Valli M."/>
            <person name="Sipitzky M."/>
            <person name="Graf A."/>
            <person name="Sauer M."/>
            <person name="Marx H."/>
            <person name="Mattanovich D."/>
        </authorList>
    </citation>
    <scope>NUCLEOTIDE SEQUENCE [LARGE SCALE GENOMIC DNA]</scope>
    <source>
        <strain evidence="12 13">CBS 10342</strain>
    </source>
</reference>
<keyword evidence="7" id="KW-1133">Transmembrane helix</keyword>
<dbReference type="PANTHER" id="PTHR12504">
    <property type="entry name" value="MITOCHONDRIAL IMPORT RECEPTOR SUBUNIT TOM22"/>
    <property type="match status" value="1"/>
</dbReference>
<evidence type="ECO:0000256" key="3">
    <source>
        <dbReference type="ARBA" id="ARBA00022448"/>
    </source>
</evidence>
<evidence type="ECO:0000256" key="5">
    <source>
        <dbReference type="ARBA" id="ARBA00022787"/>
    </source>
</evidence>
<keyword evidence="5" id="KW-1000">Mitochondrion outer membrane</keyword>
<name>A0A167E3R5_9ASCO</name>
<evidence type="ECO:0000256" key="7">
    <source>
        <dbReference type="ARBA" id="ARBA00022989"/>
    </source>
</evidence>
<organism evidence="12 13">
    <name type="scientific">Sugiyamaella lignohabitans</name>
    <dbReference type="NCBI Taxonomy" id="796027"/>
    <lineage>
        <taxon>Eukaryota</taxon>
        <taxon>Fungi</taxon>
        <taxon>Dikarya</taxon>
        <taxon>Ascomycota</taxon>
        <taxon>Saccharomycotina</taxon>
        <taxon>Dipodascomycetes</taxon>
        <taxon>Dipodascales</taxon>
        <taxon>Trichomonascaceae</taxon>
        <taxon>Sugiyamaella</taxon>
    </lineage>
</organism>
<evidence type="ECO:0000256" key="10">
    <source>
        <dbReference type="ARBA" id="ARBA00023136"/>
    </source>
</evidence>
<evidence type="ECO:0000256" key="1">
    <source>
        <dbReference type="ARBA" id="ARBA00004572"/>
    </source>
</evidence>
<evidence type="ECO:0000313" key="12">
    <source>
        <dbReference type="EMBL" id="ANB13604.1"/>
    </source>
</evidence>
<keyword evidence="6" id="KW-0653">Protein transport</keyword>
<dbReference type="GO" id="GO:0005742">
    <property type="term" value="C:mitochondrial outer membrane translocase complex"/>
    <property type="evidence" value="ECO:0007669"/>
    <property type="project" value="EnsemblFungi"/>
</dbReference>
<dbReference type="Pfam" id="PF04281">
    <property type="entry name" value="Tom22"/>
    <property type="match status" value="1"/>
</dbReference>
<evidence type="ECO:0000256" key="6">
    <source>
        <dbReference type="ARBA" id="ARBA00022927"/>
    </source>
</evidence>
<keyword evidence="9" id="KW-0496">Mitochondrion</keyword>
<dbReference type="GO" id="GO:0030150">
    <property type="term" value="P:protein import into mitochondrial matrix"/>
    <property type="evidence" value="ECO:0007669"/>
    <property type="project" value="EnsemblFungi"/>
</dbReference>
<gene>
    <name evidence="12" type="primary">TOM22</name>
    <name evidence="12" type="ORF">AWJ20_1901</name>
</gene>
<keyword evidence="3" id="KW-0813">Transport</keyword>
<evidence type="ECO:0000256" key="2">
    <source>
        <dbReference type="ARBA" id="ARBA00009874"/>
    </source>
</evidence>
<evidence type="ECO:0000256" key="11">
    <source>
        <dbReference type="ARBA" id="ARBA00023170"/>
    </source>
</evidence>
<dbReference type="InterPro" id="IPR005683">
    <property type="entry name" value="Tom22"/>
</dbReference>
<protein>
    <submittedName>
        <fullName evidence="12">Tom22p</fullName>
    </submittedName>
</protein>
<dbReference type="PANTHER" id="PTHR12504:SF0">
    <property type="entry name" value="MITOCHONDRIAL IMPORT RECEPTOR SUBUNIT TOM22 HOMOLOG"/>
    <property type="match status" value="1"/>
</dbReference>
<dbReference type="GO" id="GO:0045040">
    <property type="term" value="P:protein insertion into mitochondrial outer membrane"/>
    <property type="evidence" value="ECO:0007669"/>
    <property type="project" value="EnsemblFungi"/>
</dbReference>
<evidence type="ECO:0000256" key="4">
    <source>
        <dbReference type="ARBA" id="ARBA00022692"/>
    </source>
</evidence>
<dbReference type="Proteomes" id="UP000189580">
    <property type="component" value="Chromosome a"/>
</dbReference>
<keyword evidence="13" id="KW-1185">Reference proteome</keyword>
<evidence type="ECO:0000256" key="8">
    <source>
        <dbReference type="ARBA" id="ARBA00023010"/>
    </source>
</evidence>
<keyword evidence="11" id="KW-0675">Receptor</keyword>
<dbReference type="RefSeq" id="XP_018736081.1">
    <property type="nucleotide sequence ID" value="XM_018878816.1"/>
</dbReference>
<dbReference type="GO" id="GO:0008320">
    <property type="term" value="F:protein transmembrane transporter activity"/>
    <property type="evidence" value="ECO:0007669"/>
    <property type="project" value="EnsemblFungi"/>
</dbReference>
<comment type="similarity">
    <text evidence="2">Belongs to the Tom22 family.</text>
</comment>
<sequence length="148" mass="16248">MVKVTLVDEEVIEVPSTEEKIIEENDADFTDTDSEVSDDEYDDDDIENETIMERIVALKDVIAPQYRNSIASTASSIYNGISSSFLFGGKALWVITTSSLLLGVPLSLSIISEQQLIEMEKEMKLSQSTNEVLAPGAEQGFQAPPAQQ</sequence>
<dbReference type="EMBL" id="CP014501">
    <property type="protein sequence ID" value="ANB13604.1"/>
    <property type="molecule type" value="Genomic_DNA"/>
</dbReference>
<dbReference type="OrthoDB" id="10016939at2759"/>
<keyword evidence="8" id="KW-0811">Translocation</keyword>
<dbReference type="GeneID" id="30033755"/>
<comment type="subcellular location">
    <subcellularLocation>
        <location evidence="1">Mitochondrion outer membrane</location>
        <topology evidence="1">Single-pass membrane protein</topology>
    </subcellularLocation>
</comment>